<organism evidence="1 2">
    <name type="scientific">Bacillus cereus</name>
    <dbReference type="NCBI Taxonomy" id="1396"/>
    <lineage>
        <taxon>Bacteria</taxon>
        <taxon>Bacillati</taxon>
        <taxon>Bacillota</taxon>
        <taxon>Bacilli</taxon>
        <taxon>Bacillales</taxon>
        <taxon>Bacillaceae</taxon>
        <taxon>Bacillus</taxon>
        <taxon>Bacillus cereus group</taxon>
    </lineage>
</organism>
<dbReference type="Pfam" id="PF04464">
    <property type="entry name" value="Glyphos_transf"/>
    <property type="match status" value="1"/>
</dbReference>
<dbReference type="AlphaFoldDB" id="A0A2A8LIZ1"/>
<reference evidence="1 2" key="1">
    <citation type="submission" date="2017-09" db="EMBL/GenBank/DDBJ databases">
        <title>Large-scale bioinformatics analysis of Bacillus genomes uncovers conserved roles of natural products in bacterial physiology.</title>
        <authorList>
            <consortium name="Agbiome Team Llc"/>
            <person name="Bleich R.M."/>
            <person name="Grubbs K.J."/>
            <person name="Santa Maria K.C."/>
            <person name="Allen S.E."/>
            <person name="Farag S."/>
            <person name="Shank E.A."/>
            <person name="Bowers A."/>
        </authorList>
    </citation>
    <scope>NUCLEOTIDE SEQUENCE [LARGE SCALE GENOMIC DNA]</scope>
    <source>
        <strain evidence="1 2">AFS002368</strain>
    </source>
</reference>
<gene>
    <name evidence="1" type="ORF">CN491_26225</name>
</gene>
<dbReference type="InterPro" id="IPR007554">
    <property type="entry name" value="Glycerophosphate_synth"/>
</dbReference>
<proteinExistence type="predicted"/>
<dbReference type="RefSeq" id="WP_098269779.1">
    <property type="nucleotide sequence ID" value="NZ_JAVIVZ010000001.1"/>
</dbReference>
<comment type="caution">
    <text evidence="1">The sequence shown here is derived from an EMBL/GenBank/DDBJ whole genome shotgun (WGS) entry which is preliminary data.</text>
</comment>
<dbReference type="Proteomes" id="UP000220900">
    <property type="component" value="Unassembled WGS sequence"/>
</dbReference>
<name>A0A2A8LIZ1_BACCE</name>
<dbReference type="GO" id="GO:0047355">
    <property type="term" value="F:CDP-glycerol glycerophosphotransferase activity"/>
    <property type="evidence" value="ECO:0007669"/>
    <property type="project" value="InterPro"/>
</dbReference>
<dbReference type="InterPro" id="IPR043148">
    <property type="entry name" value="TagF_C"/>
</dbReference>
<dbReference type="GO" id="GO:0016020">
    <property type="term" value="C:membrane"/>
    <property type="evidence" value="ECO:0007669"/>
    <property type="project" value="InterPro"/>
</dbReference>
<sequence>MYKLYKNIIEVIDVNFLHIHLYVKSLNEGIKLKMEDLKLDLPKFLFEYKIRDQILFEYKLAEEYIIYIYALNNNIYILKEKEGENRNSLREDIYSFDVKNFKKNLLIRQKGLTRLEIIDRNQKEVVTIDNFLTAEVINLNIGYEIGIGNENKRFILISKVSYDIYSIVVTYDSLKKEFNVFKVLFNVLVEHPSIKVEIRNRNEIFVENKLTGTRKILNFKRLSLKKPKKLFGKESVKNFKEDNILSICVINGARYYIYMKQNGIFALRSNPLAVTQHKANLKVFSTKKFCYIYGRFTHHAYNSFRKYDYLYLRNSDFQIAKFIRPFSHIKFLKRFGFFRVPLSNFDIDERIHNNLFVGNEDRLIHNLCLKKNDEKVKTYIFKRHKDQLQVIRTNLQGNITSTRIPYAPEYALTSRIKIKVAKFASKFFKNKKKNLNLYFEKKSNKADESAYRVFEHIMNLDKPKSVNYFILNKESNHYKYMKQQHGSNIIKKYSFKHYLSIYNADYFISSELSNHLLNDRLYIDSLRNKIMEVPLVFLQHGIMFAKPVDNPMAFGFHKDKNLYNMYKSVISSELEAKEFYKMNYNRNDLILTGLATFDFANLAPDADKIAYMPTYRYWEEGLIYSDSIEETSYYKAIMKVIKGFEAAGLIDRLLIVPHNKFSEFIYRNMPEYNHIISDNPSEALKISKVFITDYSSAIYDAQYRGAYPIFYWEEKDYLIQQYKAIPPVNENNSPGPVVYNIDELMSVVNDAIKNDYKIDRRYKKRYSRINKFKDGKNTNRIVRFLKEDNII</sequence>
<dbReference type="EMBL" id="NTZF01000044">
    <property type="protein sequence ID" value="PES89690.1"/>
    <property type="molecule type" value="Genomic_DNA"/>
</dbReference>
<protein>
    <submittedName>
        <fullName evidence="1">Teichoic acid biosynthesis protein</fullName>
    </submittedName>
</protein>
<accession>A0A2A8LIZ1</accession>
<dbReference type="Gene3D" id="3.40.50.12580">
    <property type="match status" value="1"/>
</dbReference>
<evidence type="ECO:0000313" key="2">
    <source>
        <dbReference type="Proteomes" id="UP000220900"/>
    </source>
</evidence>
<evidence type="ECO:0000313" key="1">
    <source>
        <dbReference type="EMBL" id="PES89690.1"/>
    </source>
</evidence>